<sequence>MPQIYVGTSGWTYDWNEGGSFDWYSSYSGLNAVELNASFYRFPFPSQISGWRKKGANMRWSVKVNRLITHIRRLSPLSLQTWEKFRRLFTAMDEVIDFFLFQMPPNFSCNREALEKIELFEKSAKLGNRMAIEFRNSSCFNEEVVNWAEKIGITLVSVDSPQISWFIKTGKIIYVRLHGRSDWYIHRYTEKELEEIAEKSLSLHPEKLYVFFNNDHWMLDNARMLLEILRKKT</sequence>
<evidence type="ECO:0000313" key="1">
    <source>
        <dbReference type="EMBL" id="HGZ60588.1"/>
    </source>
</evidence>
<dbReference type="Pfam" id="PF01904">
    <property type="entry name" value="DUF72"/>
    <property type="match status" value="1"/>
</dbReference>
<dbReference type="SUPFAM" id="SSF117396">
    <property type="entry name" value="TM1631-like"/>
    <property type="match status" value="1"/>
</dbReference>
<dbReference type="AlphaFoldDB" id="A0A7J3SN33"/>
<gene>
    <name evidence="1" type="ORF">ENW83_05245</name>
</gene>
<organism evidence="1">
    <name type="scientific">Fervidicoccus fontis</name>
    <dbReference type="NCBI Taxonomy" id="683846"/>
    <lineage>
        <taxon>Archaea</taxon>
        <taxon>Thermoproteota</taxon>
        <taxon>Thermoprotei</taxon>
        <taxon>Fervidicoccales</taxon>
        <taxon>Fervidicoccaceae</taxon>
        <taxon>Fervidicoccus</taxon>
    </lineage>
</organism>
<proteinExistence type="predicted"/>
<reference evidence="1" key="1">
    <citation type="journal article" date="2020" name="mSystems">
        <title>Genome- and Community-Level Interaction Insights into Carbon Utilization and Element Cycling Functions of Hydrothermarchaeota in Hydrothermal Sediment.</title>
        <authorList>
            <person name="Zhou Z."/>
            <person name="Liu Y."/>
            <person name="Xu W."/>
            <person name="Pan J."/>
            <person name="Luo Z.H."/>
            <person name="Li M."/>
        </authorList>
    </citation>
    <scope>NUCLEOTIDE SEQUENCE [LARGE SCALE GENOMIC DNA]</scope>
    <source>
        <strain evidence="1">SpSt-885</strain>
    </source>
</reference>
<name>A0A7J3SN33_9CREN</name>
<dbReference type="PANTHER" id="PTHR30348">
    <property type="entry name" value="UNCHARACTERIZED PROTEIN YECE"/>
    <property type="match status" value="1"/>
</dbReference>
<dbReference type="InterPro" id="IPR002763">
    <property type="entry name" value="DUF72"/>
</dbReference>
<protein>
    <submittedName>
        <fullName evidence="1">DUF72 domain-containing protein</fullName>
    </submittedName>
</protein>
<dbReference type="Gene3D" id="3.20.20.410">
    <property type="entry name" value="Protein of unknown function UPF0759"/>
    <property type="match status" value="1"/>
</dbReference>
<accession>A0A7J3SN33</accession>
<dbReference type="InterPro" id="IPR036520">
    <property type="entry name" value="UPF0759_sf"/>
</dbReference>
<dbReference type="PANTHER" id="PTHR30348:SF4">
    <property type="entry name" value="DUF72 DOMAIN-CONTAINING PROTEIN"/>
    <property type="match status" value="1"/>
</dbReference>
<comment type="caution">
    <text evidence="1">The sequence shown here is derived from an EMBL/GenBank/DDBJ whole genome shotgun (WGS) entry which is preliminary data.</text>
</comment>
<dbReference type="EMBL" id="DTLS01000151">
    <property type="protein sequence ID" value="HGZ60588.1"/>
    <property type="molecule type" value="Genomic_DNA"/>
</dbReference>